<dbReference type="Proteomes" id="UP000267430">
    <property type="component" value="Unassembled WGS sequence"/>
</dbReference>
<dbReference type="PIRSF" id="PIRSF001500">
    <property type="entry name" value="Chor_mut_pdt_Ppr"/>
    <property type="match status" value="1"/>
</dbReference>
<dbReference type="RefSeq" id="WP_126865559.1">
    <property type="nucleotide sequence ID" value="NZ_JAUSTX010000008.1"/>
</dbReference>
<protein>
    <recommendedName>
        <fullName evidence="3 10">Prephenate dehydratase</fullName>
        <shortName evidence="10">PDT</shortName>
        <ecNumber evidence="2 10">4.2.1.51</ecNumber>
    </recommendedName>
</protein>
<dbReference type="Gene3D" id="3.30.70.260">
    <property type="match status" value="1"/>
</dbReference>
<dbReference type="InterPro" id="IPR045865">
    <property type="entry name" value="ACT-like_dom_sf"/>
</dbReference>
<dbReference type="EC" id="4.2.1.51" evidence="2 10"/>
<proteinExistence type="predicted"/>
<evidence type="ECO:0000256" key="7">
    <source>
        <dbReference type="ARBA" id="ARBA00023239"/>
    </source>
</evidence>
<feature type="domain" description="Prephenate dehydratase" evidence="11">
    <location>
        <begin position="4"/>
        <end position="184"/>
    </location>
</feature>
<name>A0A433HHR3_9BACI</name>
<dbReference type="PROSITE" id="PS51671">
    <property type="entry name" value="ACT"/>
    <property type="match status" value="1"/>
</dbReference>
<dbReference type="PROSITE" id="PS00858">
    <property type="entry name" value="PREPHENATE_DEHYDR_2"/>
    <property type="match status" value="1"/>
</dbReference>
<feature type="domain" description="ACT" evidence="12">
    <location>
        <begin position="203"/>
        <end position="280"/>
    </location>
</feature>
<evidence type="ECO:0000256" key="6">
    <source>
        <dbReference type="ARBA" id="ARBA00023222"/>
    </source>
</evidence>
<dbReference type="GO" id="GO:0004664">
    <property type="term" value="F:prephenate dehydratase activity"/>
    <property type="evidence" value="ECO:0007669"/>
    <property type="project" value="UniProtKB-UniRule"/>
</dbReference>
<evidence type="ECO:0000313" key="13">
    <source>
        <dbReference type="EMBL" id="RUQ27765.1"/>
    </source>
</evidence>
<dbReference type="InterPro" id="IPR018528">
    <property type="entry name" value="Preph_deHydtase_CS"/>
</dbReference>
<dbReference type="PROSITE" id="PS51171">
    <property type="entry name" value="PREPHENATE_DEHYDR_3"/>
    <property type="match status" value="1"/>
</dbReference>
<evidence type="ECO:0000259" key="11">
    <source>
        <dbReference type="PROSITE" id="PS51171"/>
    </source>
</evidence>
<dbReference type="EMBL" id="RYZZ01000020">
    <property type="protein sequence ID" value="RUQ27765.1"/>
    <property type="molecule type" value="Genomic_DNA"/>
</dbReference>
<dbReference type="Pfam" id="PF00800">
    <property type="entry name" value="PDT"/>
    <property type="match status" value="1"/>
</dbReference>
<evidence type="ECO:0000256" key="10">
    <source>
        <dbReference type="RuleBase" id="RU361254"/>
    </source>
</evidence>
<dbReference type="AlphaFoldDB" id="A0A433HHR3"/>
<dbReference type="GO" id="GO:0005737">
    <property type="term" value="C:cytoplasm"/>
    <property type="evidence" value="ECO:0007669"/>
    <property type="project" value="TreeGrafter"/>
</dbReference>
<evidence type="ECO:0000256" key="2">
    <source>
        <dbReference type="ARBA" id="ARBA00013147"/>
    </source>
</evidence>
<dbReference type="CDD" id="cd13633">
    <property type="entry name" value="PBP2_Sa-PDT_like"/>
    <property type="match status" value="1"/>
</dbReference>
<evidence type="ECO:0000256" key="1">
    <source>
        <dbReference type="ARBA" id="ARBA00004741"/>
    </source>
</evidence>
<evidence type="ECO:0000256" key="5">
    <source>
        <dbReference type="ARBA" id="ARBA00023141"/>
    </source>
</evidence>
<dbReference type="PANTHER" id="PTHR21022">
    <property type="entry name" value="PREPHENATE DEHYDRATASE P PROTEIN"/>
    <property type="match status" value="1"/>
</dbReference>
<reference evidence="13 14" key="1">
    <citation type="submission" date="2018-12" db="EMBL/GenBank/DDBJ databases">
        <title>Bacillus chawlae sp. nov., Bacillus glennii sp. nov., and Bacillus saganii sp. nov. Isolated from the Vehicle Assembly Building at Kennedy Space Center where the Viking Spacecraft were Assembled.</title>
        <authorList>
            <person name="Seuylemezian A."/>
            <person name="Vaishampayan P."/>
        </authorList>
    </citation>
    <scope>NUCLEOTIDE SEQUENCE [LARGE SCALE GENOMIC DNA]</scope>
    <source>
        <strain evidence="13 14">L5</strain>
    </source>
</reference>
<keyword evidence="7 10" id="KW-0456">Lyase</keyword>
<feature type="site" description="Essential for prephenate dehydratase activity" evidence="9">
    <location>
        <position position="177"/>
    </location>
</feature>
<dbReference type="GO" id="GO:0009094">
    <property type="term" value="P:L-phenylalanine biosynthetic process"/>
    <property type="evidence" value="ECO:0007669"/>
    <property type="project" value="UniProtKB-UniPathway"/>
</dbReference>
<gene>
    <name evidence="10 13" type="primary">pheA</name>
    <name evidence="13" type="ORF">ELQ35_14605</name>
</gene>
<accession>A0A433HHR3</accession>
<comment type="caution">
    <text evidence="13">The sequence shown here is derived from an EMBL/GenBank/DDBJ whole genome shotgun (WGS) entry which is preliminary data.</text>
</comment>
<dbReference type="InterPro" id="IPR008242">
    <property type="entry name" value="Chor_mutase/pphenate_deHydtase"/>
</dbReference>
<dbReference type="InterPro" id="IPR001086">
    <property type="entry name" value="Preph_deHydtase"/>
</dbReference>
<dbReference type="CDD" id="cd04905">
    <property type="entry name" value="ACT_CM-PDT"/>
    <property type="match status" value="1"/>
</dbReference>
<dbReference type="FunFam" id="3.40.190.10:FF:000034">
    <property type="entry name" value="Chorismate mutase/prephenate dehydratase"/>
    <property type="match status" value="1"/>
</dbReference>
<dbReference type="SUPFAM" id="SSF55021">
    <property type="entry name" value="ACT-like"/>
    <property type="match status" value="1"/>
</dbReference>
<dbReference type="UniPathway" id="UPA00121">
    <property type="reaction ID" value="UER00345"/>
</dbReference>
<dbReference type="NCBIfam" id="NF008865">
    <property type="entry name" value="PRK11898.1"/>
    <property type="match status" value="1"/>
</dbReference>
<dbReference type="OrthoDB" id="9802281at2"/>
<evidence type="ECO:0000256" key="4">
    <source>
        <dbReference type="ARBA" id="ARBA00022605"/>
    </source>
</evidence>
<dbReference type="InterPro" id="IPR002912">
    <property type="entry name" value="ACT_dom"/>
</dbReference>
<evidence type="ECO:0000313" key="14">
    <source>
        <dbReference type="Proteomes" id="UP000267430"/>
    </source>
</evidence>
<dbReference type="PANTHER" id="PTHR21022:SF19">
    <property type="entry name" value="PREPHENATE DEHYDRATASE-RELATED"/>
    <property type="match status" value="1"/>
</dbReference>
<comment type="catalytic activity">
    <reaction evidence="8 10">
        <text>prephenate + H(+) = 3-phenylpyruvate + CO2 + H2O</text>
        <dbReference type="Rhea" id="RHEA:21648"/>
        <dbReference type="ChEBI" id="CHEBI:15377"/>
        <dbReference type="ChEBI" id="CHEBI:15378"/>
        <dbReference type="ChEBI" id="CHEBI:16526"/>
        <dbReference type="ChEBI" id="CHEBI:18005"/>
        <dbReference type="ChEBI" id="CHEBI:29934"/>
        <dbReference type="EC" id="4.2.1.51"/>
    </reaction>
</comment>
<dbReference type="FunFam" id="3.40.190.10:FF:000064">
    <property type="entry name" value="Prephenate dehydratase"/>
    <property type="match status" value="1"/>
</dbReference>
<comment type="pathway">
    <text evidence="1 10">Amino-acid biosynthesis; L-phenylalanine biosynthesis; phenylpyruvate from prephenate: step 1/1.</text>
</comment>
<dbReference type="SUPFAM" id="SSF53850">
    <property type="entry name" value="Periplasmic binding protein-like II"/>
    <property type="match status" value="1"/>
</dbReference>
<evidence type="ECO:0000256" key="8">
    <source>
        <dbReference type="ARBA" id="ARBA00047848"/>
    </source>
</evidence>
<keyword evidence="6 10" id="KW-0584">Phenylalanine biosynthesis</keyword>
<organism evidence="13 14">
    <name type="scientific">Peribacillus cavernae</name>
    <dbReference type="NCBI Taxonomy" id="1674310"/>
    <lineage>
        <taxon>Bacteria</taxon>
        <taxon>Bacillati</taxon>
        <taxon>Bacillota</taxon>
        <taxon>Bacilli</taxon>
        <taxon>Bacillales</taxon>
        <taxon>Bacillaceae</taxon>
        <taxon>Peribacillus</taxon>
    </lineage>
</organism>
<evidence type="ECO:0000256" key="3">
    <source>
        <dbReference type="ARBA" id="ARBA00021872"/>
    </source>
</evidence>
<keyword evidence="5 10" id="KW-0057">Aromatic amino acid biosynthesis</keyword>
<dbReference type="Gene3D" id="3.40.190.10">
    <property type="entry name" value="Periplasmic binding protein-like II"/>
    <property type="match status" value="2"/>
</dbReference>
<dbReference type="FunFam" id="3.30.70.260:FF:000012">
    <property type="entry name" value="Prephenate dehydratase"/>
    <property type="match status" value="1"/>
</dbReference>
<sequence>MSQSIAFLGPKATFTDLAVSRLFPDDTKIAMSTIPECLDAVSEGQTDLAVVPIENALEGSVNITLDYLVHEVDLPIRGEIITPIQQHIMVHPDNDSPAFLPETIYSHSHAIAQCHKFLHKELSGIRCENTTSTAAAAKIVKENPERKIAAIANEMAAQEYGLQITKHNIHDFSHNHTKFVVLSKSEVQYKNTTAVPQGYKTTLMVMLPADHSGALHQVLSAFAWRKLNLSKIESRPMKTGLGNYIFIIDLEMKMDDVLVPGAISELEALGCKVSLLGSYPSFMVEEAADQAEVSLKTR</sequence>
<keyword evidence="4 10" id="KW-0028">Amino-acid biosynthesis</keyword>
<keyword evidence="14" id="KW-1185">Reference proteome</keyword>
<evidence type="ECO:0000256" key="9">
    <source>
        <dbReference type="PIRSR" id="PIRSR001500-2"/>
    </source>
</evidence>
<evidence type="ECO:0000259" key="12">
    <source>
        <dbReference type="PROSITE" id="PS51671"/>
    </source>
</evidence>